<dbReference type="Gene3D" id="3.40.50.300">
    <property type="entry name" value="P-loop containing nucleotide triphosphate hydrolases"/>
    <property type="match status" value="2"/>
</dbReference>
<gene>
    <name evidence="5" type="ORF">COB11_00680</name>
</gene>
<dbReference type="Pfam" id="PF16326">
    <property type="entry name" value="ABC_tran_CTD"/>
    <property type="match status" value="1"/>
</dbReference>
<evidence type="ECO:0000256" key="1">
    <source>
        <dbReference type="ARBA" id="ARBA00022741"/>
    </source>
</evidence>
<protein>
    <submittedName>
        <fullName evidence="5">ABC transporter ATP-binding protein</fullName>
    </submittedName>
</protein>
<dbReference type="GO" id="GO:0003677">
    <property type="term" value="F:DNA binding"/>
    <property type="evidence" value="ECO:0007669"/>
    <property type="project" value="InterPro"/>
</dbReference>
<dbReference type="Gene3D" id="1.10.287.380">
    <property type="entry name" value="Valyl-tRNA synthetase, C-terminal domain"/>
    <property type="match status" value="1"/>
</dbReference>
<dbReference type="PROSITE" id="PS50893">
    <property type="entry name" value="ABC_TRANSPORTER_2"/>
    <property type="match status" value="2"/>
</dbReference>
<dbReference type="InterPro" id="IPR051309">
    <property type="entry name" value="ABCF_ATPase"/>
</dbReference>
<evidence type="ECO:0000313" key="5">
    <source>
        <dbReference type="EMBL" id="PCI95948.1"/>
    </source>
</evidence>
<dbReference type="GO" id="GO:0005524">
    <property type="term" value="F:ATP binding"/>
    <property type="evidence" value="ECO:0007669"/>
    <property type="project" value="UniProtKB-KW"/>
</dbReference>
<keyword evidence="2 5" id="KW-0067">ATP-binding</keyword>
<sequence>MEIPLPPLISCKSISKSYGLRDLFRDLSVSFSPGDRVGLIGPNGAGKSTLLNLFAKLDSPDTGEIVHSKSAHIGYVPQHIEKHSGTVQEVLEDALINDTHIDESNRERHIRRILGQVGLADPAQLASELSGGRTRRLAIAKALVNEPNILLLDEPTNHLDLDTILWLESFLKRSFKTFIVTSHDRAFLDTISSKIWELSHRYPKGIFSVDGGYVEFIKARENFLMGQEKYERSLRSKTRREEEWLKQSPKARSTKAKARIQEAARLQHELANVKFRNTESKTELGFSSTDRKTKILLTAKNISKEFEGKKIFSEIDIRLVRGDRIAIVGDNGSGKTTLLKILAGEINSDSGTIKYADGLKIFYFDQHRESLDLNLSLRDALSPNGDTIIYRGSSIHIYSWCKKFLFDKSRLDLPIKLLSGGERARVLIARLMMQPVDLLLLDEPTNDLDIDTLEILEASLDDFPGSVVLISHDRAIIDRVADNLVALDSNGGHSTFNDTEAWLQHRKKCALEKSREPSATKTKTSVKKTKLSYKEKKELAKMEETLTALGEEIDALSAILADPAIQNDTDALQQTCQNLANKQEEVDEVYRRWQELEDKT</sequence>
<dbReference type="EMBL" id="NVUU01000005">
    <property type="protein sequence ID" value="PCI95948.1"/>
    <property type="molecule type" value="Genomic_DNA"/>
</dbReference>
<dbReference type="CDD" id="cd03221">
    <property type="entry name" value="ABCF_EF-3"/>
    <property type="match status" value="2"/>
</dbReference>
<dbReference type="InterPro" id="IPR017871">
    <property type="entry name" value="ABC_transporter-like_CS"/>
</dbReference>
<dbReference type="InterPro" id="IPR027417">
    <property type="entry name" value="P-loop_NTPase"/>
</dbReference>
<feature type="coiled-coil region" evidence="3">
    <location>
        <begin position="539"/>
        <end position="599"/>
    </location>
</feature>
<dbReference type="PANTHER" id="PTHR42855:SF1">
    <property type="entry name" value="ABC TRANSPORTER DOMAIN-CONTAINING PROTEIN"/>
    <property type="match status" value="1"/>
</dbReference>
<dbReference type="InterPro" id="IPR032524">
    <property type="entry name" value="ABC_tran_C"/>
</dbReference>
<keyword evidence="3" id="KW-0175">Coiled coil</keyword>
<evidence type="ECO:0000256" key="2">
    <source>
        <dbReference type="ARBA" id="ARBA00022840"/>
    </source>
</evidence>
<evidence type="ECO:0000313" key="6">
    <source>
        <dbReference type="Proteomes" id="UP000217838"/>
    </source>
</evidence>
<evidence type="ECO:0000256" key="3">
    <source>
        <dbReference type="SAM" id="Coils"/>
    </source>
</evidence>
<dbReference type="SUPFAM" id="SSF52540">
    <property type="entry name" value="P-loop containing nucleoside triphosphate hydrolases"/>
    <property type="match status" value="2"/>
</dbReference>
<dbReference type="InterPro" id="IPR003439">
    <property type="entry name" value="ABC_transporter-like_ATP-bd"/>
</dbReference>
<reference evidence="6" key="1">
    <citation type="submission" date="2017-08" db="EMBL/GenBank/DDBJ databases">
        <title>A dynamic microbial community with high functional redundancy inhabits the cold, oxic subseafloor aquifer.</title>
        <authorList>
            <person name="Tully B.J."/>
            <person name="Wheat C.G."/>
            <person name="Glazer B.T."/>
            <person name="Huber J.A."/>
        </authorList>
    </citation>
    <scope>NUCLEOTIDE SEQUENCE [LARGE SCALE GENOMIC DNA]</scope>
</reference>
<feature type="domain" description="ABC transporter" evidence="4">
    <location>
        <begin position="297"/>
        <end position="514"/>
    </location>
</feature>
<comment type="caution">
    <text evidence="5">The sequence shown here is derived from an EMBL/GenBank/DDBJ whole genome shotgun (WGS) entry which is preliminary data.</text>
</comment>
<dbReference type="PANTHER" id="PTHR42855">
    <property type="entry name" value="ABC TRANSPORTER ATP-BINDING SUBUNIT"/>
    <property type="match status" value="1"/>
</dbReference>
<keyword evidence="1" id="KW-0547">Nucleotide-binding</keyword>
<dbReference type="AlphaFoldDB" id="A0A2A4YMA4"/>
<dbReference type="InterPro" id="IPR003593">
    <property type="entry name" value="AAA+_ATPase"/>
</dbReference>
<dbReference type="Proteomes" id="UP000217838">
    <property type="component" value="Unassembled WGS sequence"/>
</dbReference>
<dbReference type="Pfam" id="PF00005">
    <property type="entry name" value="ABC_tran"/>
    <property type="match status" value="2"/>
</dbReference>
<dbReference type="InterPro" id="IPR037118">
    <property type="entry name" value="Val-tRNA_synth_C_sf"/>
</dbReference>
<dbReference type="GO" id="GO:0016887">
    <property type="term" value="F:ATP hydrolysis activity"/>
    <property type="evidence" value="ECO:0007669"/>
    <property type="project" value="InterPro"/>
</dbReference>
<dbReference type="SMART" id="SM00382">
    <property type="entry name" value="AAA"/>
    <property type="match status" value="2"/>
</dbReference>
<feature type="domain" description="ABC transporter" evidence="4">
    <location>
        <begin position="9"/>
        <end position="229"/>
    </location>
</feature>
<evidence type="ECO:0000259" key="4">
    <source>
        <dbReference type="PROSITE" id="PS50893"/>
    </source>
</evidence>
<name>A0A2A4YMA4_UNCAE</name>
<accession>A0A2A4YMA4</accession>
<proteinExistence type="predicted"/>
<dbReference type="PROSITE" id="PS00211">
    <property type="entry name" value="ABC_TRANSPORTER_1"/>
    <property type="match status" value="1"/>
</dbReference>
<organism evidence="5 6">
    <name type="scientific">Aerophobetes bacterium</name>
    <dbReference type="NCBI Taxonomy" id="2030807"/>
    <lineage>
        <taxon>Bacteria</taxon>
        <taxon>Candidatus Aerophobota</taxon>
    </lineage>
</organism>